<name>A0ACB1AB36_MELEN</name>
<organism evidence="1 2">
    <name type="scientific">Meloidogyne enterolobii</name>
    <name type="common">Root-knot nematode worm</name>
    <name type="synonym">Meloidogyne mayaguensis</name>
    <dbReference type="NCBI Taxonomy" id="390850"/>
    <lineage>
        <taxon>Eukaryota</taxon>
        <taxon>Metazoa</taxon>
        <taxon>Ecdysozoa</taxon>
        <taxon>Nematoda</taxon>
        <taxon>Chromadorea</taxon>
        <taxon>Rhabditida</taxon>
        <taxon>Tylenchina</taxon>
        <taxon>Tylenchomorpha</taxon>
        <taxon>Tylenchoidea</taxon>
        <taxon>Meloidogynidae</taxon>
        <taxon>Meloidogyninae</taxon>
        <taxon>Meloidogyne</taxon>
    </lineage>
</organism>
<sequence>MYMVFELIADHADSMLIFVSRTLVSAKLYDIVPKCHFLLQDAKRIKTQIESKRSITNKLQKISSKK</sequence>
<keyword evidence="2" id="KW-1185">Reference proteome</keyword>
<reference evidence="1" key="1">
    <citation type="submission" date="2023-11" db="EMBL/GenBank/DDBJ databases">
        <authorList>
            <person name="Poullet M."/>
        </authorList>
    </citation>
    <scope>NUCLEOTIDE SEQUENCE</scope>
    <source>
        <strain evidence="1">E1834</strain>
    </source>
</reference>
<dbReference type="EMBL" id="CAVMJV010000066">
    <property type="protein sequence ID" value="CAK5087571.1"/>
    <property type="molecule type" value="Genomic_DNA"/>
</dbReference>
<gene>
    <name evidence="1" type="ORF">MENTE1834_LOCUS35178</name>
</gene>
<evidence type="ECO:0000313" key="1">
    <source>
        <dbReference type="EMBL" id="CAK5087571.1"/>
    </source>
</evidence>
<accession>A0ACB1AB36</accession>
<evidence type="ECO:0000313" key="2">
    <source>
        <dbReference type="Proteomes" id="UP001497535"/>
    </source>
</evidence>
<protein>
    <submittedName>
        <fullName evidence="1">Uncharacterized protein</fullName>
    </submittedName>
</protein>
<comment type="caution">
    <text evidence="1">The sequence shown here is derived from an EMBL/GenBank/DDBJ whole genome shotgun (WGS) entry which is preliminary data.</text>
</comment>
<proteinExistence type="predicted"/>
<dbReference type="Proteomes" id="UP001497535">
    <property type="component" value="Unassembled WGS sequence"/>
</dbReference>